<dbReference type="AlphaFoldDB" id="A0A3Q3SDY5"/>
<feature type="transmembrane region" description="Helical" evidence="1">
    <location>
        <begin position="485"/>
        <end position="507"/>
    </location>
</feature>
<accession>A0A3Q3SDY5</accession>
<dbReference type="PANTHER" id="PTHR11161:SF0">
    <property type="entry name" value="O-ACYLTRANSFERASE LIKE PROTEIN"/>
    <property type="match status" value="1"/>
</dbReference>
<evidence type="ECO:0000259" key="2">
    <source>
        <dbReference type="Pfam" id="PF20146"/>
    </source>
</evidence>
<dbReference type="GeneTree" id="ENSGT00530000063340"/>
<keyword evidence="1" id="KW-0812">Transmembrane</keyword>
<feature type="transmembrane region" description="Helical" evidence="1">
    <location>
        <begin position="374"/>
        <end position="400"/>
    </location>
</feature>
<feature type="transmembrane region" description="Helical" evidence="1">
    <location>
        <begin position="420"/>
        <end position="440"/>
    </location>
</feature>
<dbReference type="InParanoid" id="A0A3Q3SDY5"/>
<reference evidence="3" key="1">
    <citation type="submission" date="2025-08" db="UniProtKB">
        <authorList>
            <consortium name="Ensembl"/>
        </authorList>
    </citation>
    <scope>IDENTIFICATION</scope>
</reference>
<dbReference type="Pfam" id="PF20146">
    <property type="entry name" value="NRF"/>
    <property type="match status" value="1"/>
</dbReference>
<feature type="transmembrane region" description="Helical" evidence="1">
    <location>
        <begin position="452"/>
        <end position="473"/>
    </location>
</feature>
<keyword evidence="1" id="KW-1133">Transmembrane helix</keyword>
<proteinExistence type="predicted"/>
<dbReference type="Ensembl" id="ENSMAMT00000023240.2">
    <property type="protein sequence ID" value="ENSMAMP00000022660.2"/>
    <property type="gene ID" value="ENSMAMG00000015212.2"/>
</dbReference>
<name>A0A3Q3SDY5_9TELE</name>
<dbReference type="Proteomes" id="UP000261640">
    <property type="component" value="Unplaced"/>
</dbReference>
<dbReference type="InterPro" id="IPR052728">
    <property type="entry name" value="O2_lipid_transport_reg"/>
</dbReference>
<evidence type="ECO:0000313" key="4">
    <source>
        <dbReference type="Proteomes" id="UP000261640"/>
    </source>
</evidence>
<evidence type="ECO:0000313" key="3">
    <source>
        <dbReference type="Ensembl" id="ENSMAMP00000022660.2"/>
    </source>
</evidence>
<feature type="transmembrane region" description="Helical" evidence="1">
    <location>
        <begin position="336"/>
        <end position="353"/>
    </location>
</feature>
<reference evidence="3" key="2">
    <citation type="submission" date="2025-09" db="UniProtKB">
        <authorList>
            <consortium name="Ensembl"/>
        </authorList>
    </citation>
    <scope>IDENTIFICATION</scope>
</reference>
<dbReference type="InterPro" id="IPR006621">
    <property type="entry name" value="Nose-resist-to-fluoxetine_N"/>
</dbReference>
<protein>
    <submittedName>
        <fullName evidence="3">O-acyltransferase like</fullName>
    </submittedName>
</protein>
<evidence type="ECO:0000256" key="1">
    <source>
        <dbReference type="SAM" id="Phobius"/>
    </source>
</evidence>
<feature type="domain" description="Nose resistant-to-fluoxetine protein N-terminal" evidence="2">
    <location>
        <begin position="12"/>
        <end position="79"/>
    </location>
</feature>
<dbReference type="STRING" id="205130.ENSMAMP00000022660"/>
<sequence length="526" mass="59505">MFTVSQRLDHILYDAFGKQGSGIIEGNVNQPGMMQQCRSAHGPTFSGQYCQVFISQGMYMYFVGVCVPDSCGEKDVQNLALHGKLQLGQMSLIPPLPHILVNQSAQEVTMTHCLLNTLTPDTSDIICMSVYDWTSTLSTLLYSTKNTPQCFPRSCLYQGLQAFSLQTTTKGVLSTSVPGGGYASLNGIRVLSLFWIMSGHTTQIPILSSLDNINSLLNTVESNILHVFTIGGPVFLGVDTFLVLGVQPLHLFITCLATGILPLFQWEPFWFPDLENFMDCKKYWWANAVFVSNLIQVSQIVRHKCHFQLMLYLLCVFVFFFSSVGNYAFQYYHKPHTRYGPFLLGILTGLYLGKRKNPFIKKKVTTFDQNNSKTIWQAALGWFFCLSLLAVLFGLSYLLVESPPYPSVPHALYQGLHRHLWALAVIWIILACEDGYGGFIKSFLSMGFWVPLSNISFACYLIHPMFIILYLALLQTPIHYTEINFLYLFLGVLMLSVILSYILTVLVEKPFVLLKWSCKRMDVRKQ</sequence>
<feature type="transmembrane region" description="Helical" evidence="1">
    <location>
        <begin position="309"/>
        <end position="330"/>
    </location>
</feature>
<keyword evidence="4" id="KW-1185">Reference proteome</keyword>
<dbReference type="PANTHER" id="PTHR11161">
    <property type="entry name" value="O-ACYLTRANSFERASE"/>
    <property type="match status" value="1"/>
</dbReference>
<organism evidence="3 4">
    <name type="scientific">Mastacembelus armatus</name>
    <name type="common">zig-zag eel</name>
    <dbReference type="NCBI Taxonomy" id="205130"/>
    <lineage>
        <taxon>Eukaryota</taxon>
        <taxon>Metazoa</taxon>
        <taxon>Chordata</taxon>
        <taxon>Craniata</taxon>
        <taxon>Vertebrata</taxon>
        <taxon>Euteleostomi</taxon>
        <taxon>Actinopterygii</taxon>
        <taxon>Neopterygii</taxon>
        <taxon>Teleostei</taxon>
        <taxon>Neoteleostei</taxon>
        <taxon>Acanthomorphata</taxon>
        <taxon>Anabantaria</taxon>
        <taxon>Synbranchiformes</taxon>
        <taxon>Mastacembelidae</taxon>
        <taxon>Mastacembelus</taxon>
    </lineage>
</organism>
<keyword evidence="1" id="KW-0472">Membrane</keyword>
<feature type="transmembrane region" description="Helical" evidence="1">
    <location>
        <begin position="224"/>
        <end position="244"/>
    </location>
</feature>